<dbReference type="InterPro" id="IPR001296">
    <property type="entry name" value="Glyco_trans_1"/>
</dbReference>
<dbReference type="PANTHER" id="PTHR12526">
    <property type="entry name" value="GLYCOSYLTRANSFERASE"/>
    <property type="match status" value="1"/>
</dbReference>
<keyword evidence="3" id="KW-1185">Reference proteome</keyword>
<dbReference type="Pfam" id="PF00534">
    <property type="entry name" value="Glycos_transf_1"/>
    <property type="match status" value="1"/>
</dbReference>
<gene>
    <name evidence="2" type="ORF">MTX78_00525</name>
</gene>
<dbReference type="PANTHER" id="PTHR12526:SF638">
    <property type="entry name" value="SPORE COAT PROTEIN SA"/>
    <property type="match status" value="1"/>
</dbReference>
<protein>
    <submittedName>
        <fullName evidence="2">Glycosyltransferase family 4 protein</fullName>
    </submittedName>
</protein>
<dbReference type="Gene3D" id="3.40.50.2000">
    <property type="entry name" value="Glycogen Phosphorylase B"/>
    <property type="match status" value="2"/>
</dbReference>
<accession>A0ABY4CYG3</accession>
<dbReference type="SUPFAM" id="SSF53756">
    <property type="entry name" value="UDP-Glycosyltransferase/glycogen phosphorylase"/>
    <property type="match status" value="1"/>
</dbReference>
<name>A0ABY4CYG3_9BACT</name>
<evidence type="ECO:0000259" key="1">
    <source>
        <dbReference type="Pfam" id="PF00534"/>
    </source>
</evidence>
<evidence type="ECO:0000313" key="3">
    <source>
        <dbReference type="Proteomes" id="UP000831113"/>
    </source>
</evidence>
<organism evidence="2 3">
    <name type="scientific">Hymenobacter tibetensis</name>
    <dbReference type="NCBI Taxonomy" id="497967"/>
    <lineage>
        <taxon>Bacteria</taxon>
        <taxon>Pseudomonadati</taxon>
        <taxon>Bacteroidota</taxon>
        <taxon>Cytophagia</taxon>
        <taxon>Cytophagales</taxon>
        <taxon>Hymenobacteraceae</taxon>
        <taxon>Hymenobacter</taxon>
    </lineage>
</organism>
<dbReference type="RefSeq" id="WP_243798928.1">
    <property type="nucleotide sequence ID" value="NZ_CP094669.1"/>
</dbReference>
<dbReference type="Proteomes" id="UP000831113">
    <property type="component" value="Chromosome"/>
</dbReference>
<dbReference type="CDD" id="cd03801">
    <property type="entry name" value="GT4_PimA-like"/>
    <property type="match status" value="1"/>
</dbReference>
<dbReference type="EMBL" id="CP094669">
    <property type="protein sequence ID" value="UOG75097.1"/>
    <property type="molecule type" value="Genomic_DNA"/>
</dbReference>
<proteinExistence type="predicted"/>
<evidence type="ECO:0000313" key="2">
    <source>
        <dbReference type="EMBL" id="UOG75097.1"/>
    </source>
</evidence>
<reference evidence="2 3" key="1">
    <citation type="submission" date="2022-03" db="EMBL/GenBank/DDBJ databases">
        <title>Hymenobactersp. isolated from the air.</title>
        <authorList>
            <person name="Won M."/>
            <person name="Kwon S.-W."/>
        </authorList>
    </citation>
    <scope>NUCLEOTIDE SEQUENCE [LARGE SCALE GENOMIC DNA]</scope>
    <source>
        <strain evidence="2 3">KACC 21982</strain>
    </source>
</reference>
<sequence length="359" mass="40034">MSLKILLLSHKFHPDVGGIEVNSEIYARAFSAAGHEVRVLTWTVAAPSKDKNYPFTVVRNPNTRILFQQHAWAEVVFENNPCMRLAWPGVFYGCPSVISLNTALYWQEGVNWLKRGWLQRAKSVISVSEAVRKQSWPAAHVIGNPYRADQFKIFSDIPQTNDFVFLGRLVSQKGTALAIEAFHLFLGMLDERQFLGDKPSLTIIGDGPERDNLEQLVDRLGLSAHVRFVGFLHGETLARELNRYRYLLVPSLFGEAFGNVVLEGIACGCLPIVSDSDGLPDAAGKAGLVFKRGNAQSLADTIWEILHNPMLELELRQAAPAHLLAHQPEVVSQRYLRIIESAAAVKPTTVRSEEERITV</sequence>
<feature type="domain" description="Glycosyl transferase family 1" evidence="1">
    <location>
        <begin position="158"/>
        <end position="319"/>
    </location>
</feature>